<feature type="region of interest" description="Disordered" evidence="1">
    <location>
        <begin position="130"/>
        <end position="155"/>
    </location>
</feature>
<keyword evidence="2" id="KW-1133">Transmembrane helix</keyword>
<comment type="caution">
    <text evidence="3">The sequence shown here is derived from an EMBL/GenBank/DDBJ whole genome shotgun (WGS) entry which is preliminary data.</text>
</comment>
<reference evidence="3 4" key="1">
    <citation type="submission" date="2023-07" db="EMBL/GenBank/DDBJ databases">
        <authorList>
            <person name="Girao M."/>
            <person name="Carvalho M.F."/>
        </authorList>
    </citation>
    <scope>NUCLEOTIDE SEQUENCE [LARGE SCALE GENOMIC DNA]</scope>
    <source>
        <strain evidence="3 4">YIM65754</strain>
    </source>
</reference>
<accession>A0ABU7L682</accession>
<dbReference type="EMBL" id="JAUTXY010000002">
    <property type="protein sequence ID" value="MEE2057053.1"/>
    <property type="molecule type" value="Genomic_DNA"/>
</dbReference>
<keyword evidence="2" id="KW-0472">Membrane</keyword>
<keyword evidence="4" id="KW-1185">Reference proteome</keyword>
<evidence type="ECO:0000256" key="2">
    <source>
        <dbReference type="SAM" id="Phobius"/>
    </source>
</evidence>
<gene>
    <name evidence="3" type="ORF">Q7514_05860</name>
</gene>
<dbReference type="InterPro" id="IPR021424">
    <property type="entry name" value="PorA"/>
</dbReference>
<dbReference type="Pfam" id="PF11271">
    <property type="entry name" value="PorA"/>
    <property type="match status" value="1"/>
</dbReference>
<name>A0ABU7L682_9NOCA</name>
<proteinExistence type="predicted"/>
<sequence length="416" mass="45185">MAERSSSGRILAMILVGLGAFLLAIAILIPTYTVGKLKKTPLDLEVTTVAEGTGDILNSRALLAGNAQVDTDVPIVAQRFVTVEDPADGEIMTLQAGQTVRRLDMQGDTGLVSATVDRLTIDRVSSMPVSQEEFPDRVSTIQTSADSPGEEIDNREGLQYKFPFDVKQESYPYYDINARETYPIDFVGEEEINGMPVYHFKHEIGPVDMSEADPSAPTYKLELPASTWGVGEGDEPVEMTRWYNNVRDLWVDPITGVVVKGQEQQDQYYAREANTPEVTVLDVTLPFDEPTIEYQLEQARDGQDQLSLFGRTLPIIAGILGVILLIIGFVLGLRGGGNGGRRAAAAGSPAPAGPASAAAAGAGGAHAADTQRDFTDDRTEVIPRTDLPQEPEQRDWTTDPTQEIPRTDLNKPPTQD</sequence>
<feature type="region of interest" description="Disordered" evidence="1">
    <location>
        <begin position="338"/>
        <end position="416"/>
    </location>
</feature>
<evidence type="ECO:0000256" key="1">
    <source>
        <dbReference type="SAM" id="MobiDB-lite"/>
    </source>
</evidence>
<feature type="compositionally biased region" description="Basic and acidic residues" evidence="1">
    <location>
        <begin position="369"/>
        <end position="383"/>
    </location>
</feature>
<dbReference type="RefSeq" id="WP_330132310.1">
    <property type="nucleotide sequence ID" value="NZ_JAUTXY010000002.1"/>
</dbReference>
<feature type="transmembrane region" description="Helical" evidence="2">
    <location>
        <begin position="313"/>
        <end position="333"/>
    </location>
</feature>
<evidence type="ECO:0000313" key="4">
    <source>
        <dbReference type="Proteomes" id="UP001336020"/>
    </source>
</evidence>
<keyword evidence="2" id="KW-0812">Transmembrane</keyword>
<organism evidence="3 4">
    <name type="scientific">Rhodococcus artemisiae</name>
    <dbReference type="NCBI Taxonomy" id="714159"/>
    <lineage>
        <taxon>Bacteria</taxon>
        <taxon>Bacillati</taxon>
        <taxon>Actinomycetota</taxon>
        <taxon>Actinomycetes</taxon>
        <taxon>Mycobacteriales</taxon>
        <taxon>Nocardiaceae</taxon>
        <taxon>Rhodococcus</taxon>
    </lineage>
</organism>
<evidence type="ECO:0000313" key="3">
    <source>
        <dbReference type="EMBL" id="MEE2057053.1"/>
    </source>
</evidence>
<dbReference type="Proteomes" id="UP001336020">
    <property type="component" value="Unassembled WGS sequence"/>
</dbReference>
<feature type="compositionally biased region" description="Low complexity" evidence="1">
    <location>
        <begin position="341"/>
        <end position="368"/>
    </location>
</feature>
<protein>
    <submittedName>
        <fullName evidence="3">DUF3068 domain-containing protein</fullName>
    </submittedName>
</protein>
<feature type="transmembrane region" description="Helical" evidence="2">
    <location>
        <begin position="12"/>
        <end position="32"/>
    </location>
</feature>